<dbReference type="GO" id="GO:1990189">
    <property type="term" value="F:protein N-terminal-serine acetyltransferase activity"/>
    <property type="evidence" value="ECO:0007669"/>
    <property type="project" value="TreeGrafter"/>
</dbReference>
<evidence type="ECO:0000313" key="3">
    <source>
        <dbReference type="Proteomes" id="UP000001861"/>
    </source>
</evidence>
<name>A8NUD9_COPC7</name>
<dbReference type="OMA" id="MEPGWIM"/>
<dbReference type="InterPro" id="IPR000182">
    <property type="entry name" value="GNAT_dom"/>
</dbReference>
<dbReference type="InterPro" id="IPR016181">
    <property type="entry name" value="Acyl_CoA_acyltransferase"/>
</dbReference>
<accession>A8NUD9</accession>
<sequence>MAFVNNYKAPTIEPIVSIPEGEYDVNFCAPLPPSGSLESDKVRLVPFIPSLHAAAFHKAYSQHSDEIEKYLPISWKSLPELLTGFEYMIRRDPSSIVFAIIDRTKPNDGGNVEESIAGIIGYLNTSTRNLSTEIGPVVVLPSWQRTFVSSHAIGLMLNYALNLPSEGGLGYRRVAWTANPFNNASVRAAERMGFKIEGIQRWTWVLPLGRDGGKPPVDGKRGAGQGRDSTVLSVCWDDWENGTREQVARMMNRQ</sequence>
<organism evidence="2 3">
    <name type="scientific">Coprinopsis cinerea (strain Okayama-7 / 130 / ATCC MYA-4618 / FGSC 9003)</name>
    <name type="common">Inky cap fungus</name>
    <name type="synonym">Hormographiella aspergillata</name>
    <dbReference type="NCBI Taxonomy" id="240176"/>
    <lineage>
        <taxon>Eukaryota</taxon>
        <taxon>Fungi</taxon>
        <taxon>Dikarya</taxon>
        <taxon>Basidiomycota</taxon>
        <taxon>Agaricomycotina</taxon>
        <taxon>Agaricomycetes</taxon>
        <taxon>Agaricomycetidae</taxon>
        <taxon>Agaricales</taxon>
        <taxon>Agaricineae</taxon>
        <taxon>Psathyrellaceae</taxon>
        <taxon>Coprinopsis</taxon>
    </lineage>
</organism>
<dbReference type="GeneID" id="6012976"/>
<dbReference type="AlphaFoldDB" id="A8NUD9"/>
<protein>
    <recommendedName>
        <fullName evidence="1">N-acetyltransferase domain-containing protein</fullName>
    </recommendedName>
</protein>
<dbReference type="PANTHER" id="PTHR43441">
    <property type="entry name" value="RIBOSOMAL-PROTEIN-SERINE ACETYLTRANSFERASE"/>
    <property type="match status" value="1"/>
</dbReference>
<dbReference type="Pfam" id="PF13302">
    <property type="entry name" value="Acetyltransf_3"/>
    <property type="match status" value="1"/>
</dbReference>
<dbReference type="VEuPathDB" id="FungiDB:CC1G_07080"/>
<dbReference type="eggNOG" id="ENOG502S4YT">
    <property type="taxonomic scope" value="Eukaryota"/>
</dbReference>
<dbReference type="OrthoDB" id="41238at2759"/>
<evidence type="ECO:0000259" key="1">
    <source>
        <dbReference type="PROSITE" id="PS51186"/>
    </source>
</evidence>
<proteinExistence type="predicted"/>
<dbReference type="Proteomes" id="UP000001861">
    <property type="component" value="Unassembled WGS sequence"/>
</dbReference>
<dbReference type="Gene3D" id="3.40.630.30">
    <property type="match status" value="1"/>
</dbReference>
<gene>
    <name evidence="2" type="ORF">CC1G_07080</name>
</gene>
<dbReference type="SUPFAM" id="SSF55729">
    <property type="entry name" value="Acyl-CoA N-acyltransferases (Nat)"/>
    <property type="match status" value="1"/>
</dbReference>
<evidence type="ECO:0000313" key="2">
    <source>
        <dbReference type="EMBL" id="EAU85386.1"/>
    </source>
</evidence>
<reference evidence="2 3" key="1">
    <citation type="journal article" date="2010" name="Proc. Natl. Acad. Sci. U.S.A.">
        <title>Insights into evolution of multicellular fungi from the assembled chromosomes of the mushroom Coprinopsis cinerea (Coprinus cinereus).</title>
        <authorList>
            <person name="Stajich J.E."/>
            <person name="Wilke S.K."/>
            <person name="Ahren D."/>
            <person name="Au C.H."/>
            <person name="Birren B.W."/>
            <person name="Borodovsky M."/>
            <person name="Burns C."/>
            <person name="Canback B."/>
            <person name="Casselton L.A."/>
            <person name="Cheng C.K."/>
            <person name="Deng J."/>
            <person name="Dietrich F.S."/>
            <person name="Fargo D.C."/>
            <person name="Farman M.L."/>
            <person name="Gathman A.C."/>
            <person name="Goldberg J."/>
            <person name="Guigo R."/>
            <person name="Hoegger P.J."/>
            <person name="Hooker J.B."/>
            <person name="Huggins A."/>
            <person name="James T.Y."/>
            <person name="Kamada T."/>
            <person name="Kilaru S."/>
            <person name="Kodira C."/>
            <person name="Kues U."/>
            <person name="Kupfer D."/>
            <person name="Kwan H.S."/>
            <person name="Lomsadze A."/>
            <person name="Li W."/>
            <person name="Lilly W.W."/>
            <person name="Ma L.J."/>
            <person name="Mackey A.J."/>
            <person name="Manning G."/>
            <person name="Martin F."/>
            <person name="Muraguchi H."/>
            <person name="Natvig D.O."/>
            <person name="Palmerini H."/>
            <person name="Ramesh M.A."/>
            <person name="Rehmeyer C.J."/>
            <person name="Roe B.A."/>
            <person name="Shenoy N."/>
            <person name="Stanke M."/>
            <person name="Ter-Hovhannisyan V."/>
            <person name="Tunlid A."/>
            <person name="Velagapudi R."/>
            <person name="Vision T.J."/>
            <person name="Zeng Q."/>
            <person name="Zolan M.E."/>
            <person name="Pukkila P.J."/>
        </authorList>
    </citation>
    <scope>NUCLEOTIDE SEQUENCE [LARGE SCALE GENOMIC DNA]</scope>
    <source>
        <strain evidence="3">Okayama-7 / 130 / ATCC MYA-4618 / FGSC 9003</strain>
    </source>
</reference>
<feature type="domain" description="N-acetyltransferase" evidence="1">
    <location>
        <begin position="68"/>
        <end position="213"/>
    </location>
</feature>
<dbReference type="InParanoid" id="A8NUD9"/>
<comment type="caution">
    <text evidence="2">The sequence shown here is derived from an EMBL/GenBank/DDBJ whole genome shotgun (WGS) entry which is preliminary data.</text>
</comment>
<dbReference type="InterPro" id="IPR051908">
    <property type="entry name" value="Ribosomal_N-acetyltransferase"/>
</dbReference>
<dbReference type="EMBL" id="AACS02000004">
    <property type="protein sequence ID" value="EAU85386.1"/>
    <property type="molecule type" value="Genomic_DNA"/>
</dbReference>
<dbReference type="PROSITE" id="PS51186">
    <property type="entry name" value="GNAT"/>
    <property type="match status" value="1"/>
</dbReference>
<keyword evidence="3" id="KW-1185">Reference proteome</keyword>
<dbReference type="PANTHER" id="PTHR43441:SF5">
    <property type="entry name" value="FAMILY ACETYLTRANSFERASE, PUTATIVE-RELATED"/>
    <property type="match status" value="1"/>
</dbReference>
<dbReference type="KEGG" id="cci:CC1G_07080"/>
<dbReference type="GO" id="GO:0008999">
    <property type="term" value="F:protein-N-terminal-alanine acetyltransferase activity"/>
    <property type="evidence" value="ECO:0007669"/>
    <property type="project" value="TreeGrafter"/>
</dbReference>
<dbReference type="RefSeq" id="XP_001836433.1">
    <property type="nucleotide sequence ID" value="XM_001836381.2"/>
</dbReference>